<proteinExistence type="predicted"/>
<evidence type="ECO:0000313" key="3">
    <source>
        <dbReference type="Proteomes" id="UP000297245"/>
    </source>
</evidence>
<feature type="chain" id="PRO_5020221107" description="Secreted protein" evidence="1">
    <location>
        <begin position="24"/>
        <end position="90"/>
    </location>
</feature>
<reference evidence="2 3" key="1">
    <citation type="journal article" date="2019" name="Nat. Ecol. Evol.">
        <title>Megaphylogeny resolves global patterns of mushroom evolution.</title>
        <authorList>
            <person name="Varga T."/>
            <person name="Krizsan K."/>
            <person name="Foldi C."/>
            <person name="Dima B."/>
            <person name="Sanchez-Garcia M."/>
            <person name="Sanchez-Ramirez S."/>
            <person name="Szollosi G.J."/>
            <person name="Szarkandi J.G."/>
            <person name="Papp V."/>
            <person name="Albert L."/>
            <person name="Andreopoulos W."/>
            <person name="Angelini C."/>
            <person name="Antonin V."/>
            <person name="Barry K.W."/>
            <person name="Bougher N.L."/>
            <person name="Buchanan P."/>
            <person name="Buyck B."/>
            <person name="Bense V."/>
            <person name="Catcheside P."/>
            <person name="Chovatia M."/>
            <person name="Cooper J."/>
            <person name="Damon W."/>
            <person name="Desjardin D."/>
            <person name="Finy P."/>
            <person name="Geml J."/>
            <person name="Haridas S."/>
            <person name="Hughes K."/>
            <person name="Justo A."/>
            <person name="Karasinski D."/>
            <person name="Kautmanova I."/>
            <person name="Kiss B."/>
            <person name="Kocsube S."/>
            <person name="Kotiranta H."/>
            <person name="LaButti K.M."/>
            <person name="Lechner B.E."/>
            <person name="Liimatainen K."/>
            <person name="Lipzen A."/>
            <person name="Lukacs Z."/>
            <person name="Mihaltcheva S."/>
            <person name="Morgado L.N."/>
            <person name="Niskanen T."/>
            <person name="Noordeloos M.E."/>
            <person name="Ohm R.A."/>
            <person name="Ortiz-Santana B."/>
            <person name="Ovrebo C."/>
            <person name="Racz N."/>
            <person name="Riley R."/>
            <person name="Savchenko A."/>
            <person name="Shiryaev A."/>
            <person name="Soop K."/>
            <person name="Spirin V."/>
            <person name="Szebenyi C."/>
            <person name="Tomsovsky M."/>
            <person name="Tulloss R.E."/>
            <person name="Uehling J."/>
            <person name="Grigoriev I.V."/>
            <person name="Vagvolgyi C."/>
            <person name="Papp T."/>
            <person name="Martin F.M."/>
            <person name="Miettinen O."/>
            <person name="Hibbett D.S."/>
            <person name="Nagy L.G."/>
        </authorList>
    </citation>
    <scope>NUCLEOTIDE SEQUENCE [LARGE SCALE GENOMIC DNA]</scope>
    <source>
        <strain evidence="2 3">CBS 962.96</strain>
    </source>
</reference>
<dbReference type="Proteomes" id="UP000297245">
    <property type="component" value="Unassembled WGS sequence"/>
</dbReference>
<feature type="signal peptide" evidence="1">
    <location>
        <begin position="1"/>
        <end position="23"/>
    </location>
</feature>
<keyword evidence="1" id="KW-0732">Signal</keyword>
<keyword evidence="3" id="KW-1185">Reference proteome</keyword>
<protein>
    <recommendedName>
        <fullName evidence="4">Secreted protein</fullName>
    </recommendedName>
</protein>
<dbReference type="AlphaFoldDB" id="A0A4S8MEK5"/>
<evidence type="ECO:0000313" key="2">
    <source>
        <dbReference type="EMBL" id="THV01010.1"/>
    </source>
</evidence>
<dbReference type="EMBL" id="ML179095">
    <property type="protein sequence ID" value="THV01010.1"/>
    <property type="molecule type" value="Genomic_DNA"/>
</dbReference>
<gene>
    <name evidence="2" type="ORF">K435DRAFT_776208</name>
</gene>
<evidence type="ECO:0008006" key="4">
    <source>
        <dbReference type="Google" id="ProtNLM"/>
    </source>
</evidence>
<name>A0A4S8MEK5_DENBC</name>
<evidence type="ECO:0000256" key="1">
    <source>
        <dbReference type="SAM" id="SignalP"/>
    </source>
</evidence>
<sequence>MASPMHMLLASLLCRFSANLSLCKSAGSTVEKGSPTTLSNPFRQSTLTENGCFPLSLSLSLTAISITIGINETTHKQSLSTGTPEMVGMT</sequence>
<accession>A0A4S8MEK5</accession>
<organism evidence="2 3">
    <name type="scientific">Dendrothele bispora (strain CBS 962.96)</name>
    <dbReference type="NCBI Taxonomy" id="1314807"/>
    <lineage>
        <taxon>Eukaryota</taxon>
        <taxon>Fungi</taxon>
        <taxon>Dikarya</taxon>
        <taxon>Basidiomycota</taxon>
        <taxon>Agaricomycotina</taxon>
        <taxon>Agaricomycetes</taxon>
        <taxon>Agaricomycetidae</taxon>
        <taxon>Agaricales</taxon>
        <taxon>Agaricales incertae sedis</taxon>
        <taxon>Dendrothele</taxon>
    </lineage>
</organism>